<dbReference type="EMBL" id="BMVP01000017">
    <property type="protein sequence ID" value="GHB79656.1"/>
    <property type="molecule type" value="Genomic_DNA"/>
</dbReference>
<dbReference type="Pfam" id="PF14534">
    <property type="entry name" value="DUF4440"/>
    <property type="match status" value="1"/>
</dbReference>
<dbReference type="Gene3D" id="3.10.450.50">
    <property type="match status" value="1"/>
</dbReference>
<organism evidence="2 3">
    <name type="scientific">Streptomyces cirratus</name>
    <dbReference type="NCBI Taxonomy" id="68187"/>
    <lineage>
        <taxon>Bacteria</taxon>
        <taxon>Bacillati</taxon>
        <taxon>Actinomycetota</taxon>
        <taxon>Actinomycetes</taxon>
        <taxon>Kitasatosporales</taxon>
        <taxon>Streptomycetaceae</taxon>
        <taxon>Streptomyces</taxon>
    </lineage>
</organism>
<evidence type="ECO:0000313" key="3">
    <source>
        <dbReference type="Proteomes" id="UP000642673"/>
    </source>
</evidence>
<keyword evidence="3" id="KW-1185">Reference proteome</keyword>
<dbReference type="InterPro" id="IPR027843">
    <property type="entry name" value="DUF4440"/>
</dbReference>
<gene>
    <name evidence="2" type="ORF">GCM10010347_57690</name>
</gene>
<protein>
    <recommendedName>
        <fullName evidence="1">DUF4440 domain-containing protein</fullName>
    </recommendedName>
</protein>
<sequence>MSDERDAFLEWARTRLRDAESAVHNGDAGPRFALWSRREPVSVMGAWMSAVGYEQISELFHRLADSFSDCTAYAYEIVAADVVGDMAYTTGYERTRVSVNGEPRRYVLRVTQVYRREGGEWKVCHRHADTLETDQS</sequence>
<dbReference type="Proteomes" id="UP000642673">
    <property type="component" value="Unassembled WGS sequence"/>
</dbReference>
<evidence type="ECO:0000259" key="1">
    <source>
        <dbReference type="Pfam" id="PF14534"/>
    </source>
</evidence>
<dbReference type="RefSeq" id="WP_190187172.1">
    <property type="nucleotide sequence ID" value="NZ_BMVP01000017.1"/>
</dbReference>
<reference evidence="3" key="1">
    <citation type="journal article" date="2019" name="Int. J. Syst. Evol. Microbiol.">
        <title>The Global Catalogue of Microorganisms (GCM) 10K type strain sequencing project: providing services to taxonomists for standard genome sequencing and annotation.</title>
        <authorList>
            <consortium name="The Broad Institute Genomics Platform"/>
            <consortium name="The Broad Institute Genome Sequencing Center for Infectious Disease"/>
            <person name="Wu L."/>
            <person name="Ma J."/>
        </authorList>
    </citation>
    <scope>NUCLEOTIDE SEQUENCE [LARGE SCALE GENOMIC DNA]</scope>
    <source>
        <strain evidence="3">JCM 4738</strain>
    </source>
</reference>
<name>A0ABQ3F416_9ACTN</name>
<dbReference type="SUPFAM" id="SSF54427">
    <property type="entry name" value="NTF2-like"/>
    <property type="match status" value="1"/>
</dbReference>
<dbReference type="InterPro" id="IPR032710">
    <property type="entry name" value="NTF2-like_dom_sf"/>
</dbReference>
<comment type="caution">
    <text evidence="2">The sequence shown here is derived from an EMBL/GenBank/DDBJ whole genome shotgun (WGS) entry which is preliminary data.</text>
</comment>
<evidence type="ECO:0000313" key="2">
    <source>
        <dbReference type="EMBL" id="GHB79656.1"/>
    </source>
</evidence>
<proteinExistence type="predicted"/>
<accession>A0ABQ3F416</accession>
<feature type="domain" description="DUF4440" evidence="1">
    <location>
        <begin position="56"/>
        <end position="123"/>
    </location>
</feature>